<organism evidence="2 3">
    <name type="scientific">Rasamsonia emersonii (strain ATCC 16479 / CBS 393.64 / IMI 116815)</name>
    <dbReference type="NCBI Taxonomy" id="1408163"/>
    <lineage>
        <taxon>Eukaryota</taxon>
        <taxon>Fungi</taxon>
        <taxon>Dikarya</taxon>
        <taxon>Ascomycota</taxon>
        <taxon>Pezizomycotina</taxon>
        <taxon>Eurotiomycetes</taxon>
        <taxon>Eurotiomycetidae</taxon>
        <taxon>Eurotiales</taxon>
        <taxon>Trichocomaceae</taxon>
        <taxon>Rasamsonia</taxon>
    </lineage>
</organism>
<evidence type="ECO:0000256" key="1">
    <source>
        <dbReference type="SAM" id="MobiDB-lite"/>
    </source>
</evidence>
<evidence type="ECO:0000313" key="2">
    <source>
        <dbReference type="EMBL" id="KKA18073.1"/>
    </source>
</evidence>
<evidence type="ECO:0000313" key="3">
    <source>
        <dbReference type="Proteomes" id="UP000053958"/>
    </source>
</evidence>
<keyword evidence="3" id="KW-1185">Reference proteome</keyword>
<dbReference type="Proteomes" id="UP000053958">
    <property type="component" value="Unassembled WGS sequence"/>
</dbReference>
<comment type="caution">
    <text evidence="2">The sequence shown here is derived from an EMBL/GenBank/DDBJ whole genome shotgun (WGS) entry which is preliminary data.</text>
</comment>
<protein>
    <submittedName>
        <fullName evidence="2">Uncharacterized protein</fullName>
    </submittedName>
</protein>
<reference evidence="2 3" key="1">
    <citation type="submission" date="2015-04" db="EMBL/GenBank/DDBJ databases">
        <authorList>
            <person name="Heijne W.H."/>
            <person name="Fedorova N.D."/>
            <person name="Nierman W.C."/>
            <person name="Vollebregt A.W."/>
            <person name="Zhao Z."/>
            <person name="Wu L."/>
            <person name="Kumar M."/>
            <person name="Stam H."/>
            <person name="van den Berg M.A."/>
            <person name="Pel H.J."/>
        </authorList>
    </citation>
    <scope>NUCLEOTIDE SEQUENCE [LARGE SCALE GENOMIC DNA]</scope>
    <source>
        <strain evidence="2 3">CBS 393.64</strain>
    </source>
</reference>
<dbReference type="EMBL" id="LASV01000502">
    <property type="protein sequence ID" value="KKA18073.1"/>
    <property type="molecule type" value="Genomic_DNA"/>
</dbReference>
<feature type="region of interest" description="Disordered" evidence="1">
    <location>
        <begin position="126"/>
        <end position="150"/>
    </location>
</feature>
<proteinExistence type="predicted"/>
<sequence length="504" mass="55653">MFYGGWVYDEDFIGTYTGSAGDLFENDSRRKDKYLLVIHYISRPKKQLREVSRYVMLRRKVGAYKGDLHRGQEVMSHLGRHNNKAGIKVRWGPTASRPAFSRGSLGRLIKVKNLISERSTARWPGNRLAYRTKKKGEEEDGKSKPNQPADRQGKCGDLFFFVLFAGFGAAPGAATCHDHNKPILQSPFVHGVLRICTLKFHRKFSHEHDDRFLWSSTEYGVESIRNAMSNCQARALGRGGAPLHPSCIIFGMECRPRRVTKRRRTVEKESRPIFLQNALKVNAGPCSTVAQRSIIPLARPSVTCLAQEDMVRAGEDELKRQGPRCLSSNAPAANHRSCPRRPGPARAAPKRKGQPLGRTLARDREAEAESPILIDEPAKSSGPLPIYQPPSSPPGLLHASSSPAHAPSSSLASAPSCLLWPSAALSGPVSPSRLLSYPVHLTASVLSLVLCCCANSVRPTHPSLLRRFSPSSSPGCDLPLLPSPHTFLRHWAIDQSLRRPTCPR</sequence>
<dbReference type="RefSeq" id="XP_013324685.1">
    <property type="nucleotide sequence ID" value="XM_013469231.1"/>
</dbReference>
<accession>A0A0F4YKE1</accession>
<name>A0A0F4YKE1_RASE3</name>
<gene>
    <name evidence="2" type="ORF">T310_7973</name>
</gene>
<dbReference type="AlphaFoldDB" id="A0A0F4YKE1"/>
<dbReference type="GeneID" id="25320238"/>
<feature type="compositionally biased region" description="Low complexity" evidence="1">
    <location>
        <begin position="394"/>
        <end position="405"/>
    </location>
</feature>
<feature type="region of interest" description="Disordered" evidence="1">
    <location>
        <begin position="322"/>
        <end position="405"/>
    </location>
</feature>